<organism evidence="1 2">
    <name type="scientific">Zarea fungicola</name>
    <dbReference type="NCBI Taxonomy" id="93591"/>
    <lineage>
        <taxon>Eukaryota</taxon>
        <taxon>Fungi</taxon>
        <taxon>Dikarya</taxon>
        <taxon>Ascomycota</taxon>
        <taxon>Pezizomycotina</taxon>
        <taxon>Sordariomycetes</taxon>
        <taxon>Hypocreomycetidae</taxon>
        <taxon>Hypocreales</taxon>
        <taxon>Cordycipitaceae</taxon>
        <taxon>Zarea</taxon>
    </lineage>
</organism>
<evidence type="ECO:0000313" key="1">
    <source>
        <dbReference type="EMBL" id="KAJ2971834.1"/>
    </source>
</evidence>
<keyword evidence="2" id="KW-1185">Reference proteome</keyword>
<reference evidence="1" key="1">
    <citation type="submission" date="2022-08" db="EMBL/GenBank/DDBJ databases">
        <title>Genome Sequence of Lecanicillium fungicola.</title>
        <authorList>
            <person name="Buettner E."/>
        </authorList>
    </citation>
    <scope>NUCLEOTIDE SEQUENCE</scope>
    <source>
        <strain evidence="1">Babe33</strain>
    </source>
</reference>
<protein>
    <submittedName>
        <fullName evidence="1">Uncharacterized protein</fullName>
    </submittedName>
</protein>
<evidence type="ECO:0000313" key="2">
    <source>
        <dbReference type="Proteomes" id="UP001143910"/>
    </source>
</evidence>
<dbReference type="EMBL" id="JANJQO010001260">
    <property type="protein sequence ID" value="KAJ2971834.1"/>
    <property type="molecule type" value="Genomic_DNA"/>
</dbReference>
<accession>A0ACC1MYB6</accession>
<proteinExistence type="predicted"/>
<gene>
    <name evidence="1" type="ORF">NQ176_g7503</name>
</gene>
<sequence length="579" mass="61149">MTAKAPQVLSRRANGAAPNAAAASNESSRGRGGQEGGNSRPKKRRGHGDKKTENSKARENEAPRPPRQRQQNDGGKLLLRRLPPGMTEAECITILGEAWHVGKGKVDWFSFIPGKISTDPSKPSRPARAYLHLLKKDDMLALSETVRTAMWEDAKNSFTSPSLVGPPSLELSSYKKVPGNKKRTDARQGTIDQDPEFMAFLEGLANPVPLRENTDGDEGDDVNKGDAKITTTPLVEYLKEKKANKAKDSGSGKKRGDGKNKGSKDDETSKKKGRESKAEKTEKAEKGSKTTVKILTKKAATEQAADAAKNVAKAISAAISQEAPKSRRAGIATAARILQRDLGLSPGSAHRRARQDAAKAEASAKANDGAQVDDAKDATGQPVAAVPSQDGKSKGNAAGGKAQTGRKGREPRNGEKSKAAESTLPQPTATNPPMILKKKPEGQANTSISSPAALTNATSSIPKAAAADKNSKAVATSNKGSQPQKKPQPVSASATKAFIKHAVHSQGVTEATLRQALEPFGAITSIEMDKRKAFAYVDFSDHDGLVKAVAASPLSVAQGSVQILERKDKKPTGGNTGRK</sequence>
<dbReference type="Proteomes" id="UP001143910">
    <property type="component" value="Unassembled WGS sequence"/>
</dbReference>
<comment type="caution">
    <text evidence="1">The sequence shown here is derived from an EMBL/GenBank/DDBJ whole genome shotgun (WGS) entry which is preliminary data.</text>
</comment>
<name>A0ACC1MYB6_9HYPO</name>